<protein>
    <submittedName>
        <fullName evidence="1">Uncharacterized protein</fullName>
    </submittedName>
</protein>
<evidence type="ECO:0000313" key="2">
    <source>
        <dbReference type="Proteomes" id="UP000651475"/>
    </source>
</evidence>
<dbReference type="Proteomes" id="UP000651475">
    <property type="component" value="Unassembled WGS sequence"/>
</dbReference>
<name>A0ABR7DMK7_9BACT</name>
<organism evidence="1 2">
    <name type="scientific">Parabacteroides hominis</name>
    <dbReference type="NCBI Taxonomy" id="2763057"/>
    <lineage>
        <taxon>Bacteria</taxon>
        <taxon>Pseudomonadati</taxon>
        <taxon>Bacteroidota</taxon>
        <taxon>Bacteroidia</taxon>
        <taxon>Bacteroidales</taxon>
        <taxon>Tannerellaceae</taxon>
        <taxon>Parabacteroides</taxon>
    </lineage>
</organism>
<sequence>MKVNFHIILKEFDGTDAVEDKKVMQDGRVVMVKSPVIINDLVGKALYNGGGLERAGKANVDDDYRFKAYKLCQKIIASTGEIDLSPEELVMIKQAATIYSAAGVYAQIVELVDTGK</sequence>
<keyword evidence="2" id="KW-1185">Reference proteome</keyword>
<dbReference type="EMBL" id="JACOOJ010000009">
    <property type="protein sequence ID" value="MBC5632646.1"/>
    <property type="molecule type" value="Genomic_DNA"/>
</dbReference>
<comment type="caution">
    <text evidence="1">The sequence shown here is derived from an EMBL/GenBank/DDBJ whole genome shotgun (WGS) entry which is preliminary data.</text>
</comment>
<evidence type="ECO:0000313" key="1">
    <source>
        <dbReference type="EMBL" id="MBC5632646.1"/>
    </source>
</evidence>
<proteinExistence type="predicted"/>
<accession>A0ABR7DMK7</accession>
<reference evidence="1 2" key="1">
    <citation type="submission" date="2020-08" db="EMBL/GenBank/DDBJ databases">
        <title>Genome public.</title>
        <authorList>
            <person name="Liu C."/>
            <person name="Sun Q."/>
        </authorList>
    </citation>
    <scope>NUCLEOTIDE SEQUENCE [LARGE SCALE GENOMIC DNA]</scope>
    <source>
        <strain evidence="1 2">NSJ-79</strain>
    </source>
</reference>
<gene>
    <name evidence="1" type="ORF">H8S65_07675</name>
</gene>
<dbReference type="RefSeq" id="WP_186929401.1">
    <property type="nucleotide sequence ID" value="NZ_JACOOJ010000009.1"/>
</dbReference>